<proteinExistence type="inferred from homology"/>
<dbReference type="AlphaFoldDB" id="A0A1M6TVT3"/>
<evidence type="ECO:0000259" key="8">
    <source>
        <dbReference type="PROSITE" id="PS50928"/>
    </source>
</evidence>
<dbReference type="Proteomes" id="UP000184386">
    <property type="component" value="Unassembled WGS sequence"/>
</dbReference>
<keyword evidence="3" id="KW-1003">Cell membrane</keyword>
<keyword evidence="4 7" id="KW-0812">Transmembrane</keyword>
<feature type="transmembrane region" description="Helical" evidence="7">
    <location>
        <begin position="285"/>
        <end position="310"/>
    </location>
</feature>
<feature type="transmembrane region" description="Helical" evidence="7">
    <location>
        <begin position="93"/>
        <end position="115"/>
    </location>
</feature>
<keyword evidence="2 7" id="KW-0813">Transport</keyword>
<dbReference type="STRING" id="1121322.SAMN02745136_02893"/>
<sequence>MTDVKENKRTYLNKNPLHIKWGKWKRFIPIYIMMLPGFLYLFINNYMPLPGLVIAFKQYNARKGIFGSNWIGFKNFEYLFKTSDAWVITRNTILYNVAFIIVNTIMAVLVAVILSELNGKRKKVYQSVILLPNLISTVIIGYLVFSFFSVENGFVNNSLLPAFGMKSIDWYSEPKYWPFIIIFVSAWKSVGYNCIVYLATILGFDRAYYESALVDGANRWKQFKYITLPLLKPTIIMLTLMAVGRIFYSDFGLFYQVPMNQGALYSTTNTIDTYVYRGLLQLGNISMSAAAGLYQSVIGFILVLGANMLVRRVDKDSALI</sequence>
<evidence type="ECO:0000313" key="10">
    <source>
        <dbReference type="Proteomes" id="UP000184386"/>
    </source>
</evidence>
<dbReference type="InterPro" id="IPR035906">
    <property type="entry name" value="MetI-like_sf"/>
</dbReference>
<dbReference type="GO" id="GO:0005886">
    <property type="term" value="C:plasma membrane"/>
    <property type="evidence" value="ECO:0007669"/>
    <property type="project" value="UniProtKB-SubCell"/>
</dbReference>
<keyword evidence="10" id="KW-1185">Reference proteome</keyword>
<dbReference type="GO" id="GO:0055085">
    <property type="term" value="P:transmembrane transport"/>
    <property type="evidence" value="ECO:0007669"/>
    <property type="project" value="InterPro"/>
</dbReference>
<organism evidence="9 10">
    <name type="scientific">Anaerocolumna jejuensis DSM 15929</name>
    <dbReference type="NCBI Taxonomy" id="1121322"/>
    <lineage>
        <taxon>Bacteria</taxon>
        <taxon>Bacillati</taxon>
        <taxon>Bacillota</taxon>
        <taxon>Clostridia</taxon>
        <taxon>Lachnospirales</taxon>
        <taxon>Lachnospiraceae</taxon>
        <taxon>Anaerocolumna</taxon>
    </lineage>
</organism>
<gene>
    <name evidence="9" type="ORF">SAMN02745136_02893</name>
</gene>
<accession>A0A1M6TVT3</accession>
<evidence type="ECO:0000256" key="2">
    <source>
        <dbReference type="ARBA" id="ARBA00022448"/>
    </source>
</evidence>
<dbReference type="CDD" id="cd06261">
    <property type="entry name" value="TM_PBP2"/>
    <property type="match status" value="1"/>
</dbReference>
<feature type="domain" description="ABC transmembrane type-1" evidence="8">
    <location>
        <begin position="89"/>
        <end position="306"/>
    </location>
</feature>
<dbReference type="SUPFAM" id="SSF161098">
    <property type="entry name" value="MetI-like"/>
    <property type="match status" value="1"/>
</dbReference>
<dbReference type="PANTHER" id="PTHR43227">
    <property type="entry name" value="BLL4140 PROTEIN"/>
    <property type="match status" value="1"/>
</dbReference>
<feature type="transmembrane region" description="Helical" evidence="7">
    <location>
        <begin position="225"/>
        <end position="248"/>
    </location>
</feature>
<evidence type="ECO:0000256" key="3">
    <source>
        <dbReference type="ARBA" id="ARBA00022475"/>
    </source>
</evidence>
<name>A0A1M6TVT3_9FIRM</name>
<evidence type="ECO:0000256" key="6">
    <source>
        <dbReference type="ARBA" id="ARBA00023136"/>
    </source>
</evidence>
<evidence type="ECO:0000256" key="7">
    <source>
        <dbReference type="RuleBase" id="RU363032"/>
    </source>
</evidence>
<feature type="transmembrane region" description="Helical" evidence="7">
    <location>
        <begin position="176"/>
        <end position="204"/>
    </location>
</feature>
<dbReference type="PANTHER" id="PTHR43227:SF11">
    <property type="entry name" value="BLL4140 PROTEIN"/>
    <property type="match status" value="1"/>
</dbReference>
<evidence type="ECO:0000256" key="5">
    <source>
        <dbReference type="ARBA" id="ARBA00022989"/>
    </source>
</evidence>
<dbReference type="PROSITE" id="PS50928">
    <property type="entry name" value="ABC_TM1"/>
    <property type="match status" value="1"/>
</dbReference>
<dbReference type="EMBL" id="FRAC01000014">
    <property type="protein sequence ID" value="SHK61051.1"/>
    <property type="molecule type" value="Genomic_DNA"/>
</dbReference>
<comment type="subcellular location">
    <subcellularLocation>
        <location evidence="1 7">Cell membrane</location>
        <topology evidence="1 7">Multi-pass membrane protein</topology>
    </subcellularLocation>
</comment>
<dbReference type="Pfam" id="PF00528">
    <property type="entry name" value="BPD_transp_1"/>
    <property type="match status" value="1"/>
</dbReference>
<comment type="similarity">
    <text evidence="7">Belongs to the binding-protein-dependent transport system permease family.</text>
</comment>
<dbReference type="Gene3D" id="1.10.3720.10">
    <property type="entry name" value="MetI-like"/>
    <property type="match status" value="1"/>
</dbReference>
<evidence type="ECO:0000313" key="9">
    <source>
        <dbReference type="EMBL" id="SHK61051.1"/>
    </source>
</evidence>
<keyword evidence="6 7" id="KW-0472">Membrane</keyword>
<protein>
    <submittedName>
        <fullName evidence="9">Putative aldouronate transport system permease protein</fullName>
    </submittedName>
</protein>
<evidence type="ECO:0000256" key="4">
    <source>
        <dbReference type="ARBA" id="ARBA00022692"/>
    </source>
</evidence>
<feature type="transmembrane region" description="Helical" evidence="7">
    <location>
        <begin position="127"/>
        <end position="150"/>
    </location>
</feature>
<keyword evidence="5 7" id="KW-1133">Transmembrane helix</keyword>
<feature type="transmembrane region" description="Helical" evidence="7">
    <location>
        <begin position="27"/>
        <end position="43"/>
    </location>
</feature>
<dbReference type="InterPro" id="IPR050809">
    <property type="entry name" value="UgpAE/MalFG_permease"/>
</dbReference>
<reference evidence="9 10" key="1">
    <citation type="submission" date="2016-11" db="EMBL/GenBank/DDBJ databases">
        <authorList>
            <person name="Jaros S."/>
            <person name="Januszkiewicz K."/>
            <person name="Wedrychowicz H."/>
        </authorList>
    </citation>
    <scope>NUCLEOTIDE SEQUENCE [LARGE SCALE GENOMIC DNA]</scope>
    <source>
        <strain evidence="9 10">DSM 15929</strain>
    </source>
</reference>
<dbReference type="InterPro" id="IPR000515">
    <property type="entry name" value="MetI-like"/>
</dbReference>
<evidence type="ECO:0000256" key="1">
    <source>
        <dbReference type="ARBA" id="ARBA00004651"/>
    </source>
</evidence>